<proteinExistence type="predicted"/>
<accession>A0A8S5PR47</accession>
<reference evidence="1" key="1">
    <citation type="journal article" date="2021" name="Proc. Natl. Acad. Sci. U.S.A.">
        <title>A Catalog of Tens of Thousands of Viruses from Human Metagenomes Reveals Hidden Associations with Chronic Diseases.</title>
        <authorList>
            <person name="Tisza M.J."/>
            <person name="Buck C.B."/>
        </authorList>
    </citation>
    <scope>NUCLEOTIDE SEQUENCE</scope>
    <source>
        <strain evidence="1">Ct5cR14</strain>
    </source>
</reference>
<sequence>MANFTLTITKSDIYEEVAKTTAYIGGKNLDKNGKSLYDQVFVTEADREMLEGFWEDSIDDISVALESILGWQKCDSGSNEVFGLRVSSLFNESLFKTLESTVYSYVVNKIVAEWCSVVYKDKVEDYLSKANVLLLKIDAIIYTRKRPTR</sequence>
<organism evidence="1">
    <name type="scientific">Podoviridae sp. ct5cR14</name>
    <dbReference type="NCBI Taxonomy" id="2825220"/>
    <lineage>
        <taxon>Viruses</taxon>
        <taxon>Duplodnaviria</taxon>
        <taxon>Heunggongvirae</taxon>
        <taxon>Uroviricota</taxon>
        <taxon>Caudoviricetes</taxon>
    </lineage>
</organism>
<protein>
    <submittedName>
        <fullName evidence="1">Uncharacterized protein</fullName>
    </submittedName>
</protein>
<name>A0A8S5PR47_9CAUD</name>
<evidence type="ECO:0000313" key="1">
    <source>
        <dbReference type="EMBL" id="DAE09346.1"/>
    </source>
</evidence>
<dbReference type="EMBL" id="BK015486">
    <property type="protein sequence ID" value="DAE09346.1"/>
    <property type="molecule type" value="Genomic_DNA"/>
</dbReference>